<dbReference type="Proteomes" id="UP000276133">
    <property type="component" value="Unassembled WGS sequence"/>
</dbReference>
<gene>
    <name evidence="1" type="ORF">BpHYR1_005244</name>
</gene>
<organism evidence="1 2">
    <name type="scientific">Brachionus plicatilis</name>
    <name type="common">Marine rotifer</name>
    <name type="synonym">Brachionus muelleri</name>
    <dbReference type="NCBI Taxonomy" id="10195"/>
    <lineage>
        <taxon>Eukaryota</taxon>
        <taxon>Metazoa</taxon>
        <taxon>Spiralia</taxon>
        <taxon>Gnathifera</taxon>
        <taxon>Rotifera</taxon>
        <taxon>Eurotatoria</taxon>
        <taxon>Monogononta</taxon>
        <taxon>Pseudotrocha</taxon>
        <taxon>Ploima</taxon>
        <taxon>Brachionidae</taxon>
        <taxon>Brachionus</taxon>
    </lineage>
</organism>
<accession>A0A3M7SK63</accession>
<dbReference type="EMBL" id="REGN01001261">
    <property type="protein sequence ID" value="RNA35987.1"/>
    <property type="molecule type" value="Genomic_DNA"/>
</dbReference>
<sequence>MACETSASLSDSSDSTCLMIPVQQYSHSKDLMIFLAILDLKSLKFVLNQIKESHSNNELDSKNECFFFERKFKMKLLKQGKKIRQMLNLKRDIKASILFYNSELGMIKYEKYLKHDKNDIKLLLNYFSMSRKDKNISEQKMKYSAH</sequence>
<evidence type="ECO:0000313" key="2">
    <source>
        <dbReference type="Proteomes" id="UP000276133"/>
    </source>
</evidence>
<comment type="caution">
    <text evidence="1">The sequence shown here is derived from an EMBL/GenBank/DDBJ whole genome shotgun (WGS) entry which is preliminary data.</text>
</comment>
<dbReference type="AlphaFoldDB" id="A0A3M7SK63"/>
<name>A0A3M7SK63_BRAPC</name>
<reference evidence="1 2" key="1">
    <citation type="journal article" date="2018" name="Sci. Rep.">
        <title>Genomic signatures of local adaptation to the degree of environmental predictability in rotifers.</title>
        <authorList>
            <person name="Franch-Gras L."/>
            <person name="Hahn C."/>
            <person name="Garcia-Roger E.M."/>
            <person name="Carmona M.J."/>
            <person name="Serra M."/>
            <person name="Gomez A."/>
        </authorList>
    </citation>
    <scope>NUCLEOTIDE SEQUENCE [LARGE SCALE GENOMIC DNA]</scope>
    <source>
        <strain evidence="1">HYR1</strain>
    </source>
</reference>
<protein>
    <submittedName>
        <fullName evidence="1">Uncharacterized protein</fullName>
    </submittedName>
</protein>
<proteinExistence type="predicted"/>
<evidence type="ECO:0000313" key="1">
    <source>
        <dbReference type="EMBL" id="RNA35987.1"/>
    </source>
</evidence>
<keyword evidence="2" id="KW-1185">Reference proteome</keyword>